<proteinExistence type="predicted"/>
<accession>A0ABN8IGG0</accession>
<dbReference type="EMBL" id="OW152814">
    <property type="protein sequence ID" value="CAH2050648.1"/>
    <property type="molecule type" value="Genomic_DNA"/>
</dbReference>
<dbReference type="Proteomes" id="UP000837857">
    <property type="component" value="Chromosome 2"/>
</dbReference>
<evidence type="ECO:0000313" key="2">
    <source>
        <dbReference type="EMBL" id="CAH2050648.1"/>
    </source>
</evidence>
<evidence type="ECO:0000313" key="3">
    <source>
        <dbReference type="Proteomes" id="UP000837857"/>
    </source>
</evidence>
<feature type="compositionally biased region" description="Polar residues" evidence="1">
    <location>
        <begin position="113"/>
        <end position="123"/>
    </location>
</feature>
<feature type="compositionally biased region" description="Polar residues" evidence="1">
    <location>
        <begin position="148"/>
        <end position="162"/>
    </location>
</feature>
<feature type="non-terminal residue" evidence="2">
    <location>
        <position position="1"/>
    </location>
</feature>
<name>A0ABN8IGG0_9NEOP</name>
<organism evidence="2 3">
    <name type="scientific">Iphiclides podalirius</name>
    <name type="common">scarce swallowtail</name>
    <dbReference type="NCBI Taxonomy" id="110791"/>
    <lineage>
        <taxon>Eukaryota</taxon>
        <taxon>Metazoa</taxon>
        <taxon>Ecdysozoa</taxon>
        <taxon>Arthropoda</taxon>
        <taxon>Hexapoda</taxon>
        <taxon>Insecta</taxon>
        <taxon>Pterygota</taxon>
        <taxon>Neoptera</taxon>
        <taxon>Endopterygota</taxon>
        <taxon>Lepidoptera</taxon>
        <taxon>Glossata</taxon>
        <taxon>Ditrysia</taxon>
        <taxon>Papilionoidea</taxon>
        <taxon>Papilionidae</taxon>
        <taxon>Papilioninae</taxon>
        <taxon>Iphiclides</taxon>
    </lineage>
</organism>
<sequence length="170" mass="18552">MLVKNARRFALGARSRGRVNGRRQQQAGAPRGPTIDISPFSYRKREAAGAPSGDGDRRRIASAYPPRIHRCAGTRCFAHQNRRLPTRSRTLASAFNECPPMSNSRVGEAAECGTSQPARTSGSADVERRGDGRTWTSRVRRRAVTPIIPQSQTGGSICSESALSHAPRRK</sequence>
<protein>
    <submittedName>
        <fullName evidence="2">Uncharacterized protein</fullName>
    </submittedName>
</protein>
<feature type="region of interest" description="Disordered" evidence="1">
    <location>
        <begin position="1"/>
        <end position="59"/>
    </location>
</feature>
<reference evidence="2" key="1">
    <citation type="submission" date="2022-03" db="EMBL/GenBank/DDBJ databases">
        <authorList>
            <person name="Martin H S."/>
        </authorList>
    </citation>
    <scope>NUCLEOTIDE SEQUENCE</scope>
</reference>
<evidence type="ECO:0000256" key="1">
    <source>
        <dbReference type="SAM" id="MobiDB-lite"/>
    </source>
</evidence>
<keyword evidence="3" id="KW-1185">Reference proteome</keyword>
<gene>
    <name evidence="2" type="ORF">IPOD504_LOCUS7587</name>
</gene>
<feature type="region of interest" description="Disordered" evidence="1">
    <location>
        <begin position="100"/>
        <end position="170"/>
    </location>
</feature>